<dbReference type="GO" id="GO:0000481">
    <property type="term" value="P:maturation of 5S rRNA"/>
    <property type="evidence" value="ECO:0007669"/>
    <property type="project" value="TreeGrafter"/>
</dbReference>
<evidence type="ECO:0000256" key="3">
    <source>
        <dbReference type="ARBA" id="ARBA00023242"/>
    </source>
</evidence>
<accession>L5LD93</accession>
<feature type="coiled-coil region" evidence="4">
    <location>
        <begin position="336"/>
        <end position="409"/>
    </location>
</feature>
<keyword evidence="4" id="KW-0175">Coiled coil</keyword>
<feature type="compositionally biased region" description="Acidic residues" evidence="5">
    <location>
        <begin position="829"/>
        <end position="840"/>
    </location>
</feature>
<evidence type="ECO:0000256" key="5">
    <source>
        <dbReference type="SAM" id="MobiDB-lite"/>
    </source>
</evidence>
<comment type="subcellular location">
    <subcellularLocation>
        <location evidence="1">Nucleus</location>
    </subcellularLocation>
</comment>
<evidence type="ECO:0000256" key="2">
    <source>
        <dbReference type="ARBA" id="ARBA00006076"/>
    </source>
</evidence>
<sequence length="1368" mass="155483">MGTGLLELLSGMDQAEQGRLGSGNSVIRSQRQRAQSGGQTAKKNRRPRSWNKNGHGSAEAEDVVPSSPRKPSFPFQWAWESYTTDGQAPLRPGSLSAPAAPQHKFSCKCTDSCLEAHDLCWKMKVQHLERRQQLQAWDVSIPSGQGEGRELEGGLQPPCKKSGSGSESEEAAEEAERGLSSGELPQSPRRRSTLEEEWFAEEPEEAEEEEEEHKAPRRRRAGSRRKGWNSRAEASEKSELQGQGSHPSSSDPQGPQRRKARATEREGMWDLEKMKKQIEQNLDRGLKKHPWKAWRIAIQNCNRSGKAQALGEDETPFANLTTRTFHKRQEATRSMLQGWERRQQEEQQQAEQRKAREQQVQQQVARCLATYAPRSQGLGAAQRKLEELRRQERQRFAEYQAELQGIQHRVQARPFLFQQAMQTNARLTVTRRFSQVLSALGLDEEQLLAEARKGDAKGTSRKPSKLRAKLGLKPLEVNAVKKEAGTKEEPVAADVINPMALRQREELREKLAAAKEKRLLNQKLGKIKTLGEDDPWLDDTAAWIERSRQLQKEKDLAEKRAKLLEEMDQEFGVSTLVEEEFGQRRQDLYSARDLQGLTVEHAIDSFQEGQTMILTLKDKGVLQEEEDVLVNVNLVDKERAEKNVELRKKKPDYLPYAEDESVDDLAQAGGPRGGSRGPGRWGHEEWVALWLFTSQAGSQPVPLALQQKPRSILAKYDEELEGERPHSFRLEQGGIADGLRERELEEIRTKLRLQAQSLSMVGPRLASEYLTPEEMVTFKKTKRKVKKIRKKEKEVVVRADDLLPLGDQTQDGDFGSRLRGRGRRRVPEGDEEAPEEEEEKEPVSQPPPSDDTRVENMDISDEEEGGPPPGSPELLEEDEAELELQKQLEKGRRLRQLQQLHQLRDSGEKVVEIVKKLESRQRGSEEDEDPERKGTIVFNATSEFCRTLGEIPTYGLAGNREEQEELMVTFKKTKRKVKKIRKKEKDCEAGVAAECPREMRRPRRRRKRVLEGDEEAPEEEEEKEPVSQPPPSDDTRVENMDISDEEEGGPPPGSPELLEEDEAELELQKQLEKGRRLRQLQQLHQLRDSGEKVVEIVKKLESRQRGSEEDEDPERKGTIVFNATSEFCRTLGEIPTYGLAGNREEQEELMDFERDEERSASGGSESDGEENIGWSTVNLDEEKRHQDFSASSTTILDEEPIVNRGLAAALLLCQNKGLLETTVQKVARVKAPNKSLPSAVYCIEDKMAIDDKYSRREEYRGFTQDFKEKDGYKPDVKIEYVDETGRKLTPKEAFRQLSHRFHGKGSGKMKTERRMKKLDEEALLKKMSSSDTPLGTVALLQEKQKAQKTPYIVLSGSGKSMNANTITK</sequence>
<dbReference type="PANTHER" id="PTHR14152">
    <property type="entry name" value="SQUAMOUS CELL CARCINOMA ANTIGEN RECOGNISED BY CYTOTOXIC T LYMPHOCYTES"/>
    <property type="match status" value="1"/>
</dbReference>
<feature type="region of interest" description="Disordered" evidence="5">
    <location>
        <begin position="658"/>
        <end position="678"/>
    </location>
</feature>
<dbReference type="GO" id="GO:0046540">
    <property type="term" value="C:U4/U6 x U5 tri-snRNP complex"/>
    <property type="evidence" value="ECO:0007669"/>
    <property type="project" value="TreeGrafter"/>
</dbReference>
<evidence type="ECO:0000256" key="1">
    <source>
        <dbReference type="ARBA" id="ARBA00004123"/>
    </source>
</evidence>
<dbReference type="InterPro" id="IPR005011">
    <property type="entry name" value="SNU66/SART1"/>
</dbReference>
<reference evidence="7" key="1">
    <citation type="journal article" date="2013" name="Science">
        <title>Comparative analysis of bat genomes provides insight into the evolution of flight and immunity.</title>
        <authorList>
            <person name="Zhang G."/>
            <person name="Cowled C."/>
            <person name="Shi Z."/>
            <person name="Huang Z."/>
            <person name="Bishop-Lilly K.A."/>
            <person name="Fang X."/>
            <person name="Wynne J.W."/>
            <person name="Xiong Z."/>
            <person name="Baker M.L."/>
            <person name="Zhao W."/>
            <person name="Tachedjian M."/>
            <person name="Zhu Y."/>
            <person name="Zhou P."/>
            <person name="Jiang X."/>
            <person name="Ng J."/>
            <person name="Yang L."/>
            <person name="Wu L."/>
            <person name="Xiao J."/>
            <person name="Feng Y."/>
            <person name="Chen Y."/>
            <person name="Sun X."/>
            <person name="Zhang Y."/>
            <person name="Marsh G.A."/>
            <person name="Crameri G."/>
            <person name="Broder C.C."/>
            <person name="Frey K.G."/>
            <person name="Wang L.F."/>
            <person name="Wang J."/>
        </authorList>
    </citation>
    <scope>NUCLEOTIDE SEQUENCE [LARGE SCALE GENOMIC DNA]</scope>
</reference>
<evidence type="ECO:0000313" key="7">
    <source>
        <dbReference type="Proteomes" id="UP000010556"/>
    </source>
</evidence>
<dbReference type="EMBL" id="KB112964">
    <property type="protein sequence ID" value="ELK24319.1"/>
    <property type="molecule type" value="Genomic_DNA"/>
</dbReference>
<feature type="compositionally biased region" description="Basic and acidic residues" evidence="5">
    <location>
        <begin position="916"/>
        <end position="934"/>
    </location>
</feature>
<dbReference type="Proteomes" id="UP000010556">
    <property type="component" value="Unassembled WGS sequence"/>
</dbReference>
<dbReference type="GO" id="GO:0045292">
    <property type="term" value="P:mRNA cis splicing, via spliceosome"/>
    <property type="evidence" value="ECO:0007669"/>
    <property type="project" value="TreeGrafter"/>
</dbReference>
<feature type="region of interest" description="Disordered" evidence="5">
    <location>
        <begin position="916"/>
        <end position="935"/>
    </location>
</feature>
<name>L5LD93_MYODS</name>
<dbReference type="PANTHER" id="PTHR14152:SF5">
    <property type="entry name" value="U4_U6.U5 TRI-SNRNP-ASSOCIATED PROTEIN 1"/>
    <property type="match status" value="1"/>
</dbReference>
<feature type="region of interest" description="Disordered" evidence="5">
    <location>
        <begin position="139"/>
        <end position="269"/>
    </location>
</feature>
<comment type="similarity">
    <text evidence="2">Belongs to the SNU66/SART1 family.</text>
</comment>
<feature type="region of interest" description="Disordered" evidence="5">
    <location>
        <begin position="801"/>
        <end position="887"/>
    </location>
</feature>
<feature type="compositionally biased region" description="Low complexity" evidence="5">
    <location>
        <begin position="28"/>
        <end position="39"/>
    </location>
</feature>
<feature type="compositionally biased region" description="Polar residues" evidence="5">
    <location>
        <begin position="240"/>
        <end position="253"/>
    </location>
</feature>
<keyword evidence="7" id="KW-1185">Reference proteome</keyword>
<feature type="region of interest" description="Disordered" evidence="5">
    <location>
        <begin position="977"/>
        <end position="1070"/>
    </location>
</feature>
<gene>
    <name evidence="6" type="ORF">MDA_GLEAN10017882</name>
</gene>
<evidence type="ECO:0000256" key="4">
    <source>
        <dbReference type="SAM" id="Coils"/>
    </source>
</evidence>
<feature type="region of interest" description="Disordered" evidence="5">
    <location>
        <begin position="1099"/>
        <end position="1120"/>
    </location>
</feature>
<feature type="region of interest" description="Disordered" evidence="5">
    <location>
        <begin position="1147"/>
        <end position="1172"/>
    </location>
</feature>
<feature type="region of interest" description="Disordered" evidence="5">
    <location>
        <begin position="1"/>
        <end position="70"/>
    </location>
</feature>
<feature type="compositionally biased region" description="Basic and acidic residues" evidence="5">
    <location>
        <begin position="1099"/>
        <end position="1117"/>
    </location>
</feature>
<organism evidence="6 7">
    <name type="scientific">Myotis davidii</name>
    <name type="common">David's myotis</name>
    <dbReference type="NCBI Taxonomy" id="225400"/>
    <lineage>
        <taxon>Eukaryota</taxon>
        <taxon>Metazoa</taxon>
        <taxon>Chordata</taxon>
        <taxon>Craniata</taxon>
        <taxon>Vertebrata</taxon>
        <taxon>Euteleostomi</taxon>
        <taxon>Mammalia</taxon>
        <taxon>Eutheria</taxon>
        <taxon>Laurasiatheria</taxon>
        <taxon>Chiroptera</taxon>
        <taxon>Yangochiroptera</taxon>
        <taxon>Vespertilionidae</taxon>
        <taxon>Myotis</taxon>
    </lineage>
</organism>
<keyword evidence="3" id="KW-0539">Nucleus</keyword>
<evidence type="ECO:0000313" key="6">
    <source>
        <dbReference type="EMBL" id="ELK24319.1"/>
    </source>
</evidence>
<feature type="compositionally biased region" description="Acidic residues" evidence="5">
    <location>
        <begin position="195"/>
        <end position="211"/>
    </location>
</feature>
<feature type="compositionally biased region" description="Basic residues" evidence="5">
    <location>
        <begin position="215"/>
        <end position="228"/>
    </location>
</feature>
<protein>
    <submittedName>
        <fullName evidence="6">U4/U6.U5 tri-snRNP-associated protein 1</fullName>
    </submittedName>
</protein>
<dbReference type="Pfam" id="PF03343">
    <property type="entry name" value="SART-1"/>
    <property type="match status" value="2"/>
</dbReference>
<proteinExistence type="inferred from homology"/>
<dbReference type="eggNOG" id="ENOG502S4NS">
    <property type="taxonomic scope" value="Eukaryota"/>
</dbReference>
<feature type="compositionally biased region" description="Acidic residues" evidence="5">
    <location>
        <begin position="1012"/>
        <end position="1023"/>
    </location>
</feature>